<reference evidence="2" key="1">
    <citation type="submission" date="2021-04" db="EMBL/GenBank/DDBJ databases">
        <title>Draft Genome Sequence of Pandoravirus japonicus, Isolated from the Sabaishi River of Niigata, Japan.</title>
        <authorList>
            <person name="Hosokawa N."/>
            <person name="Takahashi H."/>
            <person name="Aoki K."/>
            <person name="Takemura M."/>
        </authorList>
    </citation>
    <scope>NUCLEOTIDE SEQUENCE</scope>
</reference>
<organism evidence="2 3">
    <name type="scientific">Pandoravirus japonicus</name>
    <dbReference type="NCBI Taxonomy" id="2823154"/>
    <lineage>
        <taxon>Viruses</taxon>
        <taxon>Pandoravirus</taxon>
    </lineage>
</organism>
<accession>A0A811BQK1</accession>
<dbReference type="Proteomes" id="UP001253637">
    <property type="component" value="Segment"/>
</dbReference>
<evidence type="ECO:0000313" key="3">
    <source>
        <dbReference type="Proteomes" id="UP001253637"/>
    </source>
</evidence>
<evidence type="ECO:0000256" key="1">
    <source>
        <dbReference type="SAM" id="MobiDB-lite"/>
    </source>
</evidence>
<sequence>MLLRDGPNRSGGRLLCVLSLFAKVAGRANTHIQTTRGSFCHLIFIKETYFFPVPHKKAGYASTPKRARRGEGKKWVHGDRGI</sequence>
<evidence type="ECO:0000313" key="2">
    <source>
        <dbReference type="EMBL" id="BCU03306.1"/>
    </source>
</evidence>
<dbReference type="EMBL" id="LC625835">
    <property type="protein sequence ID" value="BCU03306.1"/>
    <property type="molecule type" value="Genomic_DNA"/>
</dbReference>
<feature type="compositionally biased region" description="Basic and acidic residues" evidence="1">
    <location>
        <begin position="69"/>
        <end position="82"/>
    </location>
</feature>
<name>A0A811BQK1_9VIRU</name>
<feature type="region of interest" description="Disordered" evidence="1">
    <location>
        <begin position="59"/>
        <end position="82"/>
    </location>
</feature>
<protein>
    <submittedName>
        <fullName evidence="2">Uncharacterized protein</fullName>
    </submittedName>
</protein>
<proteinExistence type="predicted"/>